<protein>
    <submittedName>
        <fullName evidence="1">Uncharacterized protein</fullName>
    </submittedName>
</protein>
<sequence>MFLEINILAGSGMVVYIINIVKDNRIAQHRLLDTLTCTFGVPLFLLRPEAIPQDRISDVREDCFDGLKDLAQAPCQPIPIAPLPDAMPQEPPEPPAQPWWAPLYQEHEEDILPCGRSSLNRSEFLRSITTIISDPLRLRDEIMAIAYRVEREEIQLTRIRTLWAEVKADTGDARIAGNWSRP</sequence>
<name>A0A5M6IWS3_9PROT</name>
<evidence type="ECO:0000313" key="2">
    <source>
        <dbReference type="Proteomes" id="UP000325255"/>
    </source>
</evidence>
<reference evidence="1 2" key="1">
    <citation type="submission" date="2019-09" db="EMBL/GenBank/DDBJ databases">
        <title>Genome sequence of Rhodovastum atsumiense, a diverse member of the Acetobacteraceae family of non-sulfur purple photosynthetic bacteria.</title>
        <authorList>
            <person name="Meyer T."/>
            <person name="Kyndt J."/>
        </authorList>
    </citation>
    <scope>NUCLEOTIDE SEQUENCE [LARGE SCALE GENOMIC DNA]</scope>
    <source>
        <strain evidence="1 2">DSM 21279</strain>
    </source>
</reference>
<dbReference type="RefSeq" id="WP_150040275.1">
    <property type="nucleotide sequence ID" value="NZ_OW485601.1"/>
</dbReference>
<dbReference type="Proteomes" id="UP000325255">
    <property type="component" value="Unassembled WGS sequence"/>
</dbReference>
<evidence type="ECO:0000313" key="1">
    <source>
        <dbReference type="EMBL" id="KAA5612742.1"/>
    </source>
</evidence>
<keyword evidence="2" id="KW-1185">Reference proteome</keyword>
<accession>A0A5M6IWS3</accession>
<proteinExistence type="predicted"/>
<dbReference type="EMBL" id="VWPK01000010">
    <property type="protein sequence ID" value="KAA5612742.1"/>
    <property type="molecule type" value="Genomic_DNA"/>
</dbReference>
<dbReference type="AlphaFoldDB" id="A0A5M6IWS3"/>
<organism evidence="1 2">
    <name type="scientific">Rhodovastum atsumiense</name>
    <dbReference type="NCBI Taxonomy" id="504468"/>
    <lineage>
        <taxon>Bacteria</taxon>
        <taxon>Pseudomonadati</taxon>
        <taxon>Pseudomonadota</taxon>
        <taxon>Alphaproteobacteria</taxon>
        <taxon>Acetobacterales</taxon>
        <taxon>Acetobacteraceae</taxon>
        <taxon>Rhodovastum</taxon>
    </lineage>
</organism>
<comment type="caution">
    <text evidence="1">The sequence shown here is derived from an EMBL/GenBank/DDBJ whole genome shotgun (WGS) entry which is preliminary data.</text>
</comment>
<gene>
    <name evidence="1" type="ORF">F1189_08380</name>
</gene>